<proteinExistence type="predicted"/>
<feature type="non-terminal residue" evidence="1">
    <location>
        <position position="1"/>
    </location>
</feature>
<organism evidence="1">
    <name type="scientific">Arion vulgaris</name>
    <dbReference type="NCBI Taxonomy" id="1028688"/>
    <lineage>
        <taxon>Eukaryota</taxon>
        <taxon>Metazoa</taxon>
        <taxon>Spiralia</taxon>
        <taxon>Lophotrochozoa</taxon>
        <taxon>Mollusca</taxon>
        <taxon>Gastropoda</taxon>
        <taxon>Heterobranchia</taxon>
        <taxon>Euthyneura</taxon>
        <taxon>Panpulmonata</taxon>
        <taxon>Eupulmonata</taxon>
        <taxon>Stylommatophora</taxon>
        <taxon>Helicina</taxon>
        <taxon>Arionoidea</taxon>
        <taxon>Arionidae</taxon>
        <taxon>Arion</taxon>
    </lineage>
</organism>
<protein>
    <submittedName>
        <fullName evidence="1">Uncharacterized protein</fullName>
    </submittedName>
</protein>
<accession>A0A0B6YWC6</accession>
<sequence>VFYEQLLSPVMFSISVSQIKVNGPPEFCEVLTRGPPALEEMLWSLTHFKQKNNFFKHV</sequence>
<evidence type="ECO:0000313" key="1">
    <source>
        <dbReference type="EMBL" id="CEK60508.1"/>
    </source>
</evidence>
<dbReference type="EMBL" id="HACG01013643">
    <property type="protein sequence ID" value="CEK60508.1"/>
    <property type="molecule type" value="Transcribed_RNA"/>
</dbReference>
<reference evidence="1" key="1">
    <citation type="submission" date="2014-12" db="EMBL/GenBank/DDBJ databases">
        <title>Insight into the proteome of Arion vulgaris.</title>
        <authorList>
            <person name="Aradska J."/>
            <person name="Bulat T."/>
            <person name="Smidak R."/>
            <person name="Sarate P."/>
            <person name="Gangsoo J."/>
            <person name="Sialana F."/>
            <person name="Bilban M."/>
            <person name="Lubec G."/>
        </authorList>
    </citation>
    <scope>NUCLEOTIDE SEQUENCE</scope>
    <source>
        <tissue evidence="1">Skin</tissue>
    </source>
</reference>
<dbReference type="AlphaFoldDB" id="A0A0B6YWC6"/>
<name>A0A0B6YWC6_9EUPU</name>
<gene>
    <name evidence="1" type="primary">ORF39603</name>
</gene>